<dbReference type="AlphaFoldDB" id="A0A9R1XNJ6"/>
<dbReference type="Proteomes" id="UP000235145">
    <property type="component" value="Unassembled WGS sequence"/>
</dbReference>
<proteinExistence type="predicted"/>
<organism evidence="1 2">
    <name type="scientific">Lactuca sativa</name>
    <name type="common">Garden lettuce</name>
    <dbReference type="NCBI Taxonomy" id="4236"/>
    <lineage>
        <taxon>Eukaryota</taxon>
        <taxon>Viridiplantae</taxon>
        <taxon>Streptophyta</taxon>
        <taxon>Embryophyta</taxon>
        <taxon>Tracheophyta</taxon>
        <taxon>Spermatophyta</taxon>
        <taxon>Magnoliopsida</taxon>
        <taxon>eudicotyledons</taxon>
        <taxon>Gunneridae</taxon>
        <taxon>Pentapetalae</taxon>
        <taxon>asterids</taxon>
        <taxon>campanulids</taxon>
        <taxon>Asterales</taxon>
        <taxon>Asteraceae</taxon>
        <taxon>Cichorioideae</taxon>
        <taxon>Cichorieae</taxon>
        <taxon>Lactucinae</taxon>
        <taxon>Lactuca</taxon>
    </lineage>
</organism>
<dbReference type="EMBL" id="NBSK02000003">
    <property type="protein sequence ID" value="KAJ0219504.1"/>
    <property type="molecule type" value="Genomic_DNA"/>
</dbReference>
<gene>
    <name evidence="1" type="ORF">LSAT_V11C300114580</name>
</gene>
<evidence type="ECO:0000313" key="1">
    <source>
        <dbReference type="EMBL" id="KAJ0219504.1"/>
    </source>
</evidence>
<evidence type="ECO:0000313" key="2">
    <source>
        <dbReference type="Proteomes" id="UP000235145"/>
    </source>
</evidence>
<sequence>MEKLDDLEETSDLGFESSTISALDQGADNSFAHYTTYLRLELQTKYTQEEVEYDLQLVIDKVKEKLRDIKSLEVSLWSTPFYDIKVYLSLYHC</sequence>
<protein>
    <submittedName>
        <fullName evidence="1">Uncharacterized protein</fullName>
    </submittedName>
</protein>
<keyword evidence="2" id="KW-1185">Reference proteome</keyword>
<reference evidence="1 2" key="1">
    <citation type="journal article" date="2017" name="Nat. Commun.">
        <title>Genome assembly with in vitro proximity ligation data and whole-genome triplication in lettuce.</title>
        <authorList>
            <person name="Reyes-Chin-Wo S."/>
            <person name="Wang Z."/>
            <person name="Yang X."/>
            <person name="Kozik A."/>
            <person name="Arikit S."/>
            <person name="Song C."/>
            <person name="Xia L."/>
            <person name="Froenicke L."/>
            <person name="Lavelle D.O."/>
            <person name="Truco M.J."/>
            <person name="Xia R."/>
            <person name="Zhu S."/>
            <person name="Xu C."/>
            <person name="Xu H."/>
            <person name="Xu X."/>
            <person name="Cox K."/>
            <person name="Korf I."/>
            <person name="Meyers B.C."/>
            <person name="Michelmore R.W."/>
        </authorList>
    </citation>
    <scope>NUCLEOTIDE SEQUENCE [LARGE SCALE GENOMIC DNA]</scope>
    <source>
        <strain evidence="2">cv. Salinas</strain>
        <tissue evidence="1">Seedlings</tissue>
    </source>
</reference>
<name>A0A9R1XNJ6_LACSA</name>
<comment type="caution">
    <text evidence="1">The sequence shown here is derived from an EMBL/GenBank/DDBJ whole genome shotgun (WGS) entry which is preliminary data.</text>
</comment>
<accession>A0A9R1XNJ6</accession>